<feature type="chain" id="PRO_5037089438" description="LTXXQ motif family protein" evidence="2">
    <location>
        <begin position="28"/>
        <end position="173"/>
    </location>
</feature>
<feature type="signal peptide" evidence="2">
    <location>
        <begin position="1"/>
        <end position="27"/>
    </location>
</feature>
<accession>A0A917I3T3</accession>
<evidence type="ECO:0000256" key="2">
    <source>
        <dbReference type="SAM" id="SignalP"/>
    </source>
</evidence>
<proteinExistence type="predicted"/>
<dbReference type="InterPro" id="IPR012899">
    <property type="entry name" value="LTXXQ"/>
</dbReference>
<reference evidence="3" key="1">
    <citation type="journal article" date="2014" name="Int. J. Syst. Evol. Microbiol.">
        <title>Complete genome sequence of Corynebacterium casei LMG S-19264T (=DSM 44701T), isolated from a smear-ripened cheese.</title>
        <authorList>
            <consortium name="US DOE Joint Genome Institute (JGI-PGF)"/>
            <person name="Walter F."/>
            <person name="Albersmeier A."/>
            <person name="Kalinowski J."/>
            <person name="Ruckert C."/>
        </authorList>
    </citation>
    <scope>NUCLEOTIDE SEQUENCE</scope>
    <source>
        <strain evidence="3">CGMCC 1.12214</strain>
    </source>
</reference>
<evidence type="ECO:0000256" key="1">
    <source>
        <dbReference type="SAM" id="MobiDB-lite"/>
    </source>
</evidence>
<comment type="caution">
    <text evidence="3">The sequence shown here is derived from an EMBL/GenBank/DDBJ whole genome shotgun (WGS) entry which is preliminary data.</text>
</comment>
<dbReference type="AlphaFoldDB" id="A0A917I3T3"/>
<dbReference type="EMBL" id="BMES01000001">
    <property type="protein sequence ID" value="GGH11434.1"/>
    <property type="molecule type" value="Genomic_DNA"/>
</dbReference>
<organism evidence="3 4">
    <name type="scientific">Alsobacter metallidurans</name>
    <dbReference type="NCBI Taxonomy" id="340221"/>
    <lineage>
        <taxon>Bacteria</taxon>
        <taxon>Pseudomonadati</taxon>
        <taxon>Pseudomonadota</taxon>
        <taxon>Alphaproteobacteria</taxon>
        <taxon>Hyphomicrobiales</taxon>
        <taxon>Alsobacteraceae</taxon>
        <taxon>Alsobacter</taxon>
    </lineage>
</organism>
<evidence type="ECO:0008006" key="5">
    <source>
        <dbReference type="Google" id="ProtNLM"/>
    </source>
</evidence>
<protein>
    <recommendedName>
        <fullName evidence="5">LTXXQ motif family protein</fullName>
    </recommendedName>
</protein>
<sequence>MATKRAKWILGGVAAIAAAGALTAAYAQERGPHGGMMGMGPGMGRMMGERLCTAKEPVAPRIADRIESTVRITDAQKGEFENLRKALADGEAKLKAGCPTDAERADRTPPGRLALAEKGMAAGLDAIRTVRPAADALYAKLDDKQRDRLRWMGPGRREGGGHGHWWNRGERAN</sequence>
<feature type="region of interest" description="Disordered" evidence="1">
    <location>
        <begin position="151"/>
        <end position="173"/>
    </location>
</feature>
<evidence type="ECO:0000313" key="3">
    <source>
        <dbReference type="EMBL" id="GGH11434.1"/>
    </source>
</evidence>
<keyword evidence="2" id="KW-0732">Signal</keyword>
<dbReference type="GO" id="GO:0042597">
    <property type="term" value="C:periplasmic space"/>
    <property type="evidence" value="ECO:0007669"/>
    <property type="project" value="InterPro"/>
</dbReference>
<gene>
    <name evidence="3" type="ORF">GCM10007036_08480</name>
</gene>
<dbReference type="Proteomes" id="UP000603912">
    <property type="component" value="Unassembled WGS sequence"/>
</dbReference>
<keyword evidence="4" id="KW-1185">Reference proteome</keyword>
<dbReference type="RefSeq" id="WP_188516460.1">
    <property type="nucleotide sequence ID" value="NZ_BMES01000001.1"/>
</dbReference>
<reference evidence="3" key="2">
    <citation type="submission" date="2020-09" db="EMBL/GenBank/DDBJ databases">
        <authorList>
            <person name="Sun Q."/>
            <person name="Zhou Y."/>
        </authorList>
    </citation>
    <scope>NUCLEOTIDE SEQUENCE</scope>
    <source>
        <strain evidence="3">CGMCC 1.12214</strain>
    </source>
</reference>
<evidence type="ECO:0000313" key="4">
    <source>
        <dbReference type="Proteomes" id="UP000603912"/>
    </source>
</evidence>
<dbReference type="Pfam" id="PF07813">
    <property type="entry name" value="LTXXQ"/>
    <property type="match status" value="1"/>
</dbReference>
<name>A0A917I3T3_9HYPH</name>